<dbReference type="PROSITE" id="PS50263">
    <property type="entry name" value="CN_HYDROLASE"/>
    <property type="match status" value="1"/>
</dbReference>
<accession>A0A6H2HDY8</accession>
<feature type="transmembrane region" description="Helical" evidence="9">
    <location>
        <begin position="58"/>
        <end position="74"/>
    </location>
</feature>
<evidence type="ECO:0000256" key="9">
    <source>
        <dbReference type="HAMAP-Rule" id="MF_01148"/>
    </source>
</evidence>
<dbReference type="CDD" id="cd07571">
    <property type="entry name" value="ALP_N-acyl_transferase"/>
    <property type="match status" value="1"/>
</dbReference>
<keyword evidence="12" id="KW-1185">Reference proteome</keyword>
<dbReference type="AlphaFoldDB" id="A0A6H2HDY8"/>
<feature type="transmembrane region" description="Helical" evidence="9">
    <location>
        <begin position="116"/>
        <end position="140"/>
    </location>
</feature>
<dbReference type="InterPro" id="IPR004563">
    <property type="entry name" value="Apolipo_AcylTrfase"/>
</dbReference>
<comment type="subcellular location">
    <subcellularLocation>
        <location evidence="1 9">Cell membrane</location>
        <topology evidence="1 9">Multi-pass membrane protein</topology>
    </subcellularLocation>
</comment>
<dbReference type="PANTHER" id="PTHR38686:SF1">
    <property type="entry name" value="APOLIPOPROTEIN N-ACYLTRANSFERASE"/>
    <property type="match status" value="1"/>
</dbReference>
<organism evidence="11 12">
    <name type="scientific">Polaromonas vacuolata</name>
    <dbReference type="NCBI Taxonomy" id="37448"/>
    <lineage>
        <taxon>Bacteria</taxon>
        <taxon>Pseudomonadati</taxon>
        <taxon>Pseudomonadota</taxon>
        <taxon>Betaproteobacteria</taxon>
        <taxon>Burkholderiales</taxon>
        <taxon>Comamonadaceae</taxon>
        <taxon>Polaromonas</taxon>
    </lineage>
</organism>
<reference evidence="11 12" key="1">
    <citation type="submission" date="2020-04" db="EMBL/GenBank/DDBJ databases">
        <title>Complete genome of a Psychrophilic, Marine, Gas Vacuolate Bacterium Polaromonas vacuolata KCTC 22033T.</title>
        <authorList>
            <person name="Hwang K."/>
            <person name="Kim K.M."/>
        </authorList>
    </citation>
    <scope>NUCLEOTIDE SEQUENCE [LARGE SCALE GENOMIC DNA]</scope>
    <source>
        <strain evidence="11 12">KCTC 22033</strain>
    </source>
</reference>
<dbReference type="Pfam" id="PF00795">
    <property type="entry name" value="CN_hydrolase"/>
    <property type="match status" value="1"/>
</dbReference>
<evidence type="ECO:0000259" key="10">
    <source>
        <dbReference type="PROSITE" id="PS50263"/>
    </source>
</evidence>
<dbReference type="Pfam" id="PF20154">
    <property type="entry name" value="LNT_N"/>
    <property type="match status" value="1"/>
</dbReference>
<proteinExistence type="inferred from homology"/>
<evidence type="ECO:0000256" key="2">
    <source>
        <dbReference type="ARBA" id="ARBA00010065"/>
    </source>
</evidence>
<dbReference type="PANTHER" id="PTHR38686">
    <property type="entry name" value="APOLIPOPROTEIN N-ACYLTRANSFERASE"/>
    <property type="match status" value="1"/>
</dbReference>
<comment type="catalytic activity">
    <reaction evidence="9">
        <text>N-terminal S-1,2-diacyl-sn-glyceryl-L-cysteinyl-[lipoprotein] + a glycerophospholipid = N-acyl-S-1,2-diacyl-sn-glyceryl-L-cysteinyl-[lipoprotein] + a 2-acyl-sn-glycero-3-phospholipid + H(+)</text>
        <dbReference type="Rhea" id="RHEA:48228"/>
        <dbReference type="Rhea" id="RHEA-COMP:14681"/>
        <dbReference type="Rhea" id="RHEA-COMP:14684"/>
        <dbReference type="ChEBI" id="CHEBI:15378"/>
        <dbReference type="ChEBI" id="CHEBI:136912"/>
        <dbReference type="ChEBI" id="CHEBI:140656"/>
        <dbReference type="ChEBI" id="CHEBI:140657"/>
        <dbReference type="ChEBI" id="CHEBI:140660"/>
        <dbReference type="EC" id="2.3.1.269"/>
    </reaction>
</comment>
<feature type="transmembrane region" description="Helical" evidence="9">
    <location>
        <begin position="189"/>
        <end position="212"/>
    </location>
</feature>
<evidence type="ECO:0000256" key="6">
    <source>
        <dbReference type="ARBA" id="ARBA00022989"/>
    </source>
</evidence>
<comment type="similarity">
    <text evidence="2 9">Belongs to the CN hydrolase family. Apolipoprotein N-acyltransferase subfamily.</text>
</comment>
<evidence type="ECO:0000256" key="7">
    <source>
        <dbReference type="ARBA" id="ARBA00023136"/>
    </source>
</evidence>
<dbReference type="GO" id="GO:0016410">
    <property type="term" value="F:N-acyltransferase activity"/>
    <property type="evidence" value="ECO:0007669"/>
    <property type="project" value="UniProtKB-UniRule"/>
</dbReference>
<evidence type="ECO:0000313" key="11">
    <source>
        <dbReference type="EMBL" id="QJC57794.1"/>
    </source>
</evidence>
<dbReference type="UniPathway" id="UPA00666"/>
<dbReference type="InterPro" id="IPR045378">
    <property type="entry name" value="LNT_N"/>
</dbReference>
<gene>
    <name evidence="9 11" type="primary">lnt</name>
    <name evidence="11" type="ORF">HC248_03125</name>
</gene>
<evidence type="ECO:0000256" key="8">
    <source>
        <dbReference type="ARBA" id="ARBA00023315"/>
    </source>
</evidence>
<keyword evidence="4 9" id="KW-0808">Transferase</keyword>
<sequence>MSSLDSAALPVSRADVSTVALPSWRLLLLVFIAGCAHALSIAWPFQFGSALGLDYGQAVWWLQPLSLVALVWSLQSRVSVGQAAWLGGLFATAMQCACWWWLFVSLHTYGGLASPLAVLAIVGLAAFLGLYYAAACAAYLALGRGRAVGGALLFAALWLMAELARVQFFTGFPWGEGGYAQLDGPFVSLAKLVGVHGLSFGAALFAASLAGLLRQPRRLNAALLAVGVLLALVVSGAVAIGPSGLSRFSVVTPQTQALSVTLLQGNIAQDQKFEAGGGIPDALKWYGDQLMNSQSSLIVTPETALPLLPAQLPEGYIENLLQRFNQPPAIGQVPMAALIGIPLGNSQSGYTNSVIGLKPALSSPENAAAEPIYRYDKHHLVPFGEFVHPLFKWFLALVNIPLSDFSRGDVSQPSFDWQGQRIALNICYEDLFGEDLAARFKDRLSAPTLLLNVSNIGWFGDTIAVEQHLNISRMRAIEFERPMLRATNTGATAMIDYRGEVLHSLPPQTRGALAVQVQGRNGITPYAWWVARLQLWPWWLLGLGLTLLAWLGRRRV</sequence>
<dbReference type="Proteomes" id="UP000502041">
    <property type="component" value="Chromosome"/>
</dbReference>
<dbReference type="NCBIfam" id="TIGR00546">
    <property type="entry name" value="lnt"/>
    <property type="match status" value="1"/>
</dbReference>
<evidence type="ECO:0000313" key="12">
    <source>
        <dbReference type="Proteomes" id="UP000502041"/>
    </source>
</evidence>
<dbReference type="InterPro" id="IPR003010">
    <property type="entry name" value="C-N_Hydrolase"/>
</dbReference>
<feature type="transmembrane region" description="Helical" evidence="9">
    <location>
        <begin position="147"/>
        <end position="169"/>
    </location>
</feature>
<keyword evidence="7 9" id="KW-0472">Membrane</keyword>
<comment type="pathway">
    <text evidence="9">Protein modification; lipoprotein biosynthesis (N-acyl transfer).</text>
</comment>
<dbReference type="GO" id="GO:0005886">
    <property type="term" value="C:plasma membrane"/>
    <property type="evidence" value="ECO:0007669"/>
    <property type="project" value="UniProtKB-SubCell"/>
</dbReference>
<evidence type="ECO:0000256" key="4">
    <source>
        <dbReference type="ARBA" id="ARBA00022679"/>
    </source>
</evidence>
<dbReference type="KEGG" id="pvac:HC248_03125"/>
<dbReference type="InterPro" id="IPR036526">
    <property type="entry name" value="C-N_Hydrolase_sf"/>
</dbReference>
<dbReference type="RefSeq" id="WP_168923260.1">
    <property type="nucleotide sequence ID" value="NZ_CP051461.1"/>
</dbReference>
<dbReference type="Gene3D" id="3.60.110.10">
    <property type="entry name" value="Carbon-nitrogen hydrolase"/>
    <property type="match status" value="1"/>
</dbReference>
<keyword evidence="3 9" id="KW-1003">Cell membrane</keyword>
<comment type="function">
    <text evidence="9">Catalyzes the phospholipid dependent N-acylation of the N-terminal cysteine of apolipoprotein, the last step in lipoprotein maturation.</text>
</comment>
<dbReference type="EMBL" id="CP051461">
    <property type="protein sequence ID" value="QJC57794.1"/>
    <property type="molecule type" value="Genomic_DNA"/>
</dbReference>
<evidence type="ECO:0000256" key="3">
    <source>
        <dbReference type="ARBA" id="ARBA00022475"/>
    </source>
</evidence>
<evidence type="ECO:0000256" key="1">
    <source>
        <dbReference type="ARBA" id="ARBA00004651"/>
    </source>
</evidence>
<name>A0A6H2HDY8_9BURK</name>
<feature type="transmembrane region" description="Helical" evidence="9">
    <location>
        <begin position="83"/>
        <end position="104"/>
    </location>
</feature>
<dbReference type="HAMAP" id="MF_01148">
    <property type="entry name" value="Lnt"/>
    <property type="match status" value="1"/>
</dbReference>
<keyword evidence="8 9" id="KW-0012">Acyltransferase</keyword>
<feature type="transmembrane region" description="Helical" evidence="9">
    <location>
        <begin position="535"/>
        <end position="552"/>
    </location>
</feature>
<keyword evidence="5 9" id="KW-0812">Transmembrane</keyword>
<keyword evidence="11" id="KW-0449">Lipoprotein</keyword>
<protein>
    <recommendedName>
        <fullName evidence="9">Apolipoprotein N-acyltransferase</fullName>
        <shortName evidence="9">ALP N-acyltransferase</shortName>
        <ecNumber evidence="9">2.3.1.269</ecNumber>
    </recommendedName>
</protein>
<feature type="transmembrane region" description="Helical" evidence="9">
    <location>
        <begin position="26"/>
        <end position="46"/>
    </location>
</feature>
<dbReference type="SUPFAM" id="SSF56317">
    <property type="entry name" value="Carbon-nitrogen hydrolase"/>
    <property type="match status" value="1"/>
</dbReference>
<dbReference type="GO" id="GO:0042158">
    <property type="term" value="P:lipoprotein biosynthetic process"/>
    <property type="evidence" value="ECO:0007669"/>
    <property type="project" value="UniProtKB-UniRule"/>
</dbReference>
<keyword evidence="6 9" id="KW-1133">Transmembrane helix</keyword>
<evidence type="ECO:0000256" key="5">
    <source>
        <dbReference type="ARBA" id="ARBA00022692"/>
    </source>
</evidence>
<feature type="transmembrane region" description="Helical" evidence="9">
    <location>
        <begin position="219"/>
        <end position="240"/>
    </location>
</feature>
<dbReference type="EC" id="2.3.1.269" evidence="9"/>
<feature type="domain" description="CN hydrolase" evidence="10">
    <location>
        <begin position="263"/>
        <end position="519"/>
    </location>
</feature>